<accession>A0A127QDR3</accession>
<proteinExistence type="predicted"/>
<evidence type="ECO:0000256" key="1">
    <source>
        <dbReference type="SAM" id="MobiDB-lite"/>
    </source>
</evidence>
<name>A0A127QDR3_9BURK</name>
<evidence type="ECO:0000313" key="3">
    <source>
        <dbReference type="Proteomes" id="UP000071778"/>
    </source>
</evidence>
<organism evidence="2 3">
    <name type="scientific">Collimonas arenae</name>
    <dbReference type="NCBI Taxonomy" id="279058"/>
    <lineage>
        <taxon>Bacteria</taxon>
        <taxon>Pseudomonadati</taxon>
        <taxon>Pseudomonadota</taxon>
        <taxon>Betaproteobacteria</taxon>
        <taxon>Burkholderiales</taxon>
        <taxon>Oxalobacteraceae</taxon>
        <taxon>Collimonas</taxon>
    </lineage>
</organism>
<reference evidence="2 3" key="1">
    <citation type="submission" date="2015-11" db="EMBL/GenBank/DDBJ databases">
        <title>Exploring the genomic traits of fungus-feeding bacterial genus Collimonas.</title>
        <authorList>
            <person name="Song C."/>
            <person name="Schmidt R."/>
            <person name="de Jager V."/>
            <person name="Krzyzanowska D."/>
            <person name="Jongedijk E."/>
            <person name="Cankar K."/>
            <person name="Beekwilder J."/>
            <person name="van Veen A."/>
            <person name="de Boer W."/>
            <person name="van Veen J.A."/>
            <person name="Garbeva P."/>
        </authorList>
    </citation>
    <scope>NUCLEOTIDE SEQUENCE [LARGE SCALE GENOMIC DNA]</scope>
    <source>
        <strain evidence="2 3">Ter282</strain>
    </source>
</reference>
<dbReference type="InterPro" id="IPR027417">
    <property type="entry name" value="P-loop_NTPase"/>
</dbReference>
<dbReference type="RefSeq" id="WP_197467172.1">
    <property type="nucleotide sequence ID" value="NZ_CP013235.1"/>
</dbReference>
<gene>
    <name evidence="2" type="ORF">CAter282_0397</name>
</gene>
<dbReference type="SUPFAM" id="SSF52540">
    <property type="entry name" value="P-loop containing nucleoside triphosphate hydrolases"/>
    <property type="match status" value="1"/>
</dbReference>
<sequence>MLQPFFSRLQLLAAEFLEKRFDGIAMTSPFDEFIPLERTFHELTIDAGANDDSDLTRLFGQRNAISWPDLLCEHRVILLSEAGSGKTTEIRNIALLLRQNGKPAFFVRIEHVSQSFEDAFEEGSFEEFDAWAASGEEGWLLLDSVDEARLRDPKDFELAIRKLGRLLAPVLQQAHIVITGRTTAWRAKTDLLLCRTALPYRPAEKAADEDASVDETQDIATKKTDTRTNPTAPFRIVALDNLHGSQIDEFLRGKKVLDIKLFRDAVDRKDAWSLTTRPQDLAELIEFWNDHQRIGSRLELLQSSISRRLEERDQDRSEARPITAERLRLGARLIAAAATLTQESDIRVPDGTNNAKGIAIREVLTDWNDIDCATLLSRPIFDEGIYGTVRFHHRSVREYLTAEWLHALIVDEGSRASIENLFFRSQYGIDVIVPTMRPVLPWLAVLDERILARVCRLAPEVICEGGDPSQLPRETRSNILRQVCEQLTQPAHGRSLTDYAAVQRFANVDLTDDIKALLAQYGEDDDIAWYLLRMVWQGQIVGAAAEAKHFALASRAKYARIAAFRALMEVGSAADQAEVRLAFLAEDEDINRDWLAELIPSLPQDDESIAWLLDALKRASAKNQFEVDSLMGAMSQLVSDWPLPLLPKLVAGFHALLETPPVIERGYYEISQRYSWLAQAAAQSILRLIDVQDPRTLEPAALSILRKLPIAAQNGEYELRDIRGDLPKHVAEWPALNHALFWHDVAETRAGRHLQKGERVTDYWQIGIFGHFWTFSIDKFDTICDDILMRPLLDDKLVALSLAFAMYRENNRPTAWRTRLKRLTKDEPELKSKLETLLHPSPQGLQNWRRQEARWKKRAVREVARQDANKRSWKEYLDANVGALRDSGEPDIVTNAQYYLHGRMRESKDGSGNWSDGDWRSLISEFGEPIARAFRDGAVRFWRGHQPQLLSEGAQANSTPFSVIFGLTGLSIEAREEPDWPKGLSQADVGRATRFALRELNGFPGWLPGLYVTYPQTVIDIILREIDHELETENPESGSRNVLYAVSWSGDWIWGQLAPYIVTRLRKSPRSVDNLRYMINIVQGSSLDDSTIAILAAQKAKATKNLTTAPMWFAMWTGVDPVVAIPAIAARLAEIKADGNETLFAMRFITALVGGRRESRSARQAYRTVEYMKALYLLMQDYVREEDDIDRAGRGVYSPELRDDAQDARNALVSFIRETPGKEAFLALLDISREHPTETARSWMAFHAKEKATLDADAPAWSPHQVRDFHDRLDRTPANHRDLWYLVVDRLLDLKHDLEEGDSSIASILQPIAKETEIRKYIGNWCRDRSGGRYVIPQEEELADAKRPDLRFHGVGFDGPVPTELKLADKWTGPHLFERLEIQLCGDYLRDKRSSRGIFLLVYHGTKTSWDLPNGKRAESFDAVIDALQNHWAILSPQFPGVEDIKVIGIDLTKRGLDAKAASKKQGRKKQRASGYTGLGASG</sequence>
<keyword evidence="3" id="KW-1185">Reference proteome</keyword>
<dbReference type="EMBL" id="CP013235">
    <property type="protein sequence ID" value="AMP08213.1"/>
    <property type="molecule type" value="Genomic_DNA"/>
</dbReference>
<protein>
    <submittedName>
        <fullName evidence="2">NACHT domain protein</fullName>
    </submittedName>
</protein>
<feature type="compositionally biased region" description="Basic residues" evidence="1">
    <location>
        <begin position="1462"/>
        <end position="1472"/>
    </location>
</feature>
<evidence type="ECO:0000313" key="2">
    <source>
        <dbReference type="EMBL" id="AMP08213.1"/>
    </source>
</evidence>
<dbReference type="PATRIC" id="fig|279058.18.peg.399"/>
<feature type="region of interest" description="Disordered" evidence="1">
    <location>
        <begin position="1461"/>
        <end position="1483"/>
    </location>
</feature>
<dbReference type="Proteomes" id="UP000071778">
    <property type="component" value="Chromosome"/>
</dbReference>
<dbReference type="Gene3D" id="3.40.50.300">
    <property type="entry name" value="P-loop containing nucleotide triphosphate hydrolases"/>
    <property type="match status" value="1"/>
</dbReference>